<dbReference type="Proteomes" id="UP000281028">
    <property type="component" value="Unassembled WGS sequence"/>
</dbReference>
<comment type="caution">
    <text evidence="1">The sequence shown here is derived from an EMBL/GenBank/DDBJ whole genome shotgun (WGS) entry which is preliminary data.</text>
</comment>
<reference evidence="1" key="1">
    <citation type="submission" date="2020-05" db="EMBL/GenBank/DDBJ databases">
        <title>Chitinophaga laudate sp. nov., isolated from a tropical peat swamp.</title>
        <authorList>
            <person name="Goh C.B.S."/>
            <person name="Lee M.S."/>
            <person name="Parimannan S."/>
            <person name="Pasbakhsh P."/>
            <person name="Yule C.M."/>
            <person name="Rajandas H."/>
            <person name="Loke S."/>
            <person name="Croft L."/>
            <person name="Tan J.B.L."/>
        </authorList>
    </citation>
    <scope>NUCLEOTIDE SEQUENCE</scope>
    <source>
        <strain evidence="1">Mgbs1</strain>
    </source>
</reference>
<evidence type="ECO:0000313" key="2">
    <source>
        <dbReference type="Proteomes" id="UP000281028"/>
    </source>
</evidence>
<dbReference type="InterPro" id="IPR032627">
    <property type="entry name" value="DUF4876"/>
</dbReference>
<proteinExistence type="predicted"/>
<accession>A0A3S1CVP7</accession>
<sequence length="460" mass="49603">MKRLLAALSGLTLLVASCSKDKTGGELTARPVALTVTAEYSAATGITGLPKEGVTVKIVNLSNGQTNQTTTNASGAAVFSSITPGKYTITATVTIPAALYSSLSQTKVETDVVFNGNLTAVNITEENNNLKTELTAGRLGNWVIKQIYYAGSNTSRGAAFRDQFLEIYNNSNEVMYADSLYIGQVHGVNNVSNNASKPGYLPTNQYDWSVAFGMKDKTNANTGYVYLKSMFMVPGTGKEHPVKPGESIVFAQTGLNHAAPYVMADGVVQGITDPSLTIDLSRSDFECYLVDYDRMRSLAAGKPFSAYKWDIDNPAVPNIKVVFHLQGNDFVLDNRGYDALVLFQPQGENPAQWPAYQIPTIQSQGDVYSSCPQVPLKHIIDAIELQHLNTVSRVPKRLPNSLDAGPVNVTSGAYTGESLVRKTVRVTGGRRVLQDTNNSANDFVTKAKADPSKSATSFIN</sequence>
<dbReference type="InterPro" id="IPR013783">
    <property type="entry name" value="Ig-like_fold"/>
</dbReference>
<dbReference type="EMBL" id="RIAR02000001">
    <property type="protein sequence ID" value="NSL88286.1"/>
    <property type="molecule type" value="Genomic_DNA"/>
</dbReference>
<dbReference type="Gene3D" id="2.60.40.10">
    <property type="entry name" value="Immunoglobulins"/>
    <property type="match status" value="1"/>
</dbReference>
<evidence type="ECO:0000313" key="1">
    <source>
        <dbReference type="EMBL" id="NSL88286.1"/>
    </source>
</evidence>
<dbReference type="PROSITE" id="PS51257">
    <property type="entry name" value="PROKAR_LIPOPROTEIN"/>
    <property type="match status" value="1"/>
</dbReference>
<dbReference type="SUPFAM" id="SSF49478">
    <property type="entry name" value="Cna protein B-type domain"/>
    <property type="match status" value="1"/>
</dbReference>
<dbReference type="AlphaFoldDB" id="A0A3S1CVP7"/>
<name>A0A3S1CVP7_9BACT</name>
<gene>
    <name evidence="1" type="ORF">ECE50_015710</name>
</gene>
<organism evidence="1 2">
    <name type="scientific">Chitinophaga solisilvae</name>
    <dbReference type="NCBI Taxonomy" id="1233460"/>
    <lineage>
        <taxon>Bacteria</taxon>
        <taxon>Pseudomonadati</taxon>
        <taxon>Bacteroidota</taxon>
        <taxon>Chitinophagia</taxon>
        <taxon>Chitinophagales</taxon>
        <taxon>Chitinophagaceae</taxon>
        <taxon>Chitinophaga</taxon>
    </lineage>
</organism>
<protein>
    <submittedName>
        <fullName evidence="1">DUF4876 domain-containing protein</fullName>
    </submittedName>
</protein>
<dbReference type="Pfam" id="PF16215">
    <property type="entry name" value="DUF4876"/>
    <property type="match status" value="1"/>
</dbReference>
<keyword evidence="2" id="KW-1185">Reference proteome</keyword>
<dbReference type="OrthoDB" id="1409865at2"/>
<dbReference type="RefSeq" id="WP_127034208.1">
    <property type="nucleotide sequence ID" value="NZ_JAABOK010000002.1"/>
</dbReference>